<evidence type="ECO:0000256" key="1">
    <source>
        <dbReference type="SAM" id="MobiDB-lite"/>
    </source>
</evidence>
<name>A0AA35TBT0_GEOBA</name>
<keyword evidence="2" id="KW-0812">Transmembrane</keyword>
<evidence type="ECO:0000256" key="3">
    <source>
        <dbReference type="SAM" id="SignalP"/>
    </source>
</evidence>
<feature type="region of interest" description="Disordered" evidence="1">
    <location>
        <begin position="106"/>
        <end position="164"/>
    </location>
</feature>
<evidence type="ECO:0000256" key="2">
    <source>
        <dbReference type="SAM" id="Phobius"/>
    </source>
</evidence>
<reference evidence="4" key="1">
    <citation type="submission" date="2023-03" db="EMBL/GenBank/DDBJ databases">
        <authorList>
            <person name="Steffen K."/>
            <person name="Cardenas P."/>
        </authorList>
    </citation>
    <scope>NUCLEOTIDE SEQUENCE</scope>
</reference>
<feature type="chain" id="PRO_5041319109" evidence="3">
    <location>
        <begin position="25"/>
        <end position="164"/>
    </location>
</feature>
<dbReference type="Proteomes" id="UP001174909">
    <property type="component" value="Unassembled WGS sequence"/>
</dbReference>
<keyword evidence="5" id="KW-1185">Reference proteome</keyword>
<feature type="transmembrane region" description="Helical" evidence="2">
    <location>
        <begin position="43"/>
        <end position="72"/>
    </location>
</feature>
<feature type="signal peptide" evidence="3">
    <location>
        <begin position="1"/>
        <end position="24"/>
    </location>
</feature>
<accession>A0AA35TBT0</accession>
<comment type="caution">
    <text evidence="4">The sequence shown here is derived from an EMBL/GenBank/DDBJ whole genome shotgun (WGS) entry which is preliminary data.</text>
</comment>
<gene>
    <name evidence="4" type="ORF">GBAR_LOCUS25124</name>
</gene>
<proteinExistence type="predicted"/>
<evidence type="ECO:0000313" key="5">
    <source>
        <dbReference type="Proteomes" id="UP001174909"/>
    </source>
</evidence>
<organism evidence="4 5">
    <name type="scientific">Geodia barretti</name>
    <name type="common">Barrett's horny sponge</name>
    <dbReference type="NCBI Taxonomy" id="519541"/>
    <lineage>
        <taxon>Eukaryota</taxon>
        <taxon>Metazoa</taxon>
        <taxon>Porifera</taxon>
        <taxon>Demospongiae</taxon>
        <taxon>Heteroscleromorpha</taxon>
        <taxon>Tetractinellida</taxon>
        <taxon>Astrophorina</taxon>
        <taxon>Geodiidae</taxon>
        <taxon>Geodia</taxon>
    </lineage>
</organism>
<keyword evidence="2" id="KW-1133">Transmembrane helix</keyword>
<protein>
    <submittedName>
        <fullName evidence="4">Uncharacterized protein</fullName>
    </submittedName>
</protein>
<evidence type="ECO:0000313" key="4">
    <source>
        <dbReference type="EMBL" id="CAI8045420.1"/>
    </source>
</evidence>
<sequence>MALTALERFSVVLLAGNLFGLVRADDYDECDNQRYGDIDDTAFIVSLFIVLPIIMCVYCCSCCTFCTVAWLVTCIHRWGARWHRNNDPTIVEVIDPQQVGAPVNINSRATKPPMSPDGIDVPPPYSLAAAGASAPPHLTPDSEEFSSLIPQQEPVGDIDHEKED</sequence>
<dbReference type="EMBL" id="CASHTH010003470">
    <property type="protein sequence ID" value="CAI8045420.1"/>
    <property type="molecule type" value="Genomic_DNA"/>
</dbReference>
<dbReference type="AlphaFoldDB" id="A0AA35TBT0"/>
<keyword evidence="3" id="KW-0732">Signal</keyword>
<keyword evidence="2" id="KW-0472">Membrane</keyword>